<proteinExistence type="predicted"/>
<reference evidence="1 2" key="1">
    <citation type="submission" date="2016-12" db="EMBL/GenBank/DDBJ databases">
        <title>The genomes of Aspergillus section Nigri reveals drivers in fungal speciation.</title>
        <authorList>
            <consortium name="DOE Joint Genome Institute"/>
            <person name="Vesth T.C."/>
            <person name="Nybo J."/>
            <person name="Theobald S."/>
            <person name="Brandl J."/>
            <person name="Frisvad J.C."/>
            <person name="Nielsen K.F."/>
            <person name="Lyhne E.K."/>
            <person name="Kogle M.E."/>
            <person name="Kuo A."/>
            <person name="Riley R."/>
            <person name="Clum A."/>
            <person name="Nolan M."/>
            <person name="Lipzen A."/>
            <person name="Salamov A."/>
            <person name="Henrissat B."/>
            <person name="Wiebenga A."/>
            <person name="De Vries R.P."/>
            <person name="Grigoriev I.V."/>
            <person name="Mortensen U.H."/>
            <person name="Andersen M.R."/>
            <person name="Baker S.E."/>
        </authorList>
    </citation>
    <scope>NUCLEOTIDE SEQUENCE [LARGE SCALE GENOMIC DNA]</scope>
    <source>
        <strain evidence="1 2">CBS 117.55</strain>
    </source>
</reference>
<dbReference type="Proteomes" id="UP000247233">
    <property type="component" value="Unassembled WGS sequence"/>
</dbReference>
<comment type="caution">
    <text evidence="1">The sequence shown here is derived from an EMBL/GenBank/DDBJ whole genome shotgun (WGS) entry which is preliminary data.</text>
</comment>
<dbReference type="RefSeq" id="XP_025402839.1">
    <property type="nucleotide sequence ID" value="XM_025538046.1"/>
</dbReference>
<evidence type="ECO:0000313" key="2">
    <source>
        <dbReference type="Proteomes" id="UP000247233"/>
    </source>
</evidence>
<protein>
    <submittedName>
        <fullName evidence="1">Uncharacterized protein</fullName>
    </submittedName>
</protein>
<dbReference type="AlphaFoldDB" id="A0A317WZ45"/>
<dbReference type="GeneID" id="37060283"/>
<name>A0A317WZ45_9EURO</name>
<gene>
    <name evidence="1" type="ORF">BO70DRAFT_132602</name>
</gene>
<keyword evidence="2" id="KW-1185">Reference proteome</keyword>
<accession>A0A317WZ45</accession>
<dbReference type="EMBL" id="MSFL01000003">
    <property type="protein sequence ID" value="PWY90008.1"/>
    <property type="molecule type" value="Genomic_DNA"/>
</dbReference>
<dbReference type="VEuPathDB" id="FungiDB:BO70DRAFT_132602"/>
<sequence length="113" mass="12594">MAWIHVLCIQKPWLIRGCRGGHCFVWGASWGSPVVAADRPRLSWLVACWQPAVGMRAGVLRFWVLGSGVRGACILVLTTSSTSSRLATWAIWRFLFIDDRMFCCLYSSVCLSG</sequence>
<evidence type="ECO:0000313" key="1">
    <source>
        <dbReference type="EMBL" id="PWY90008.1"/>
    </source>
</evidence>
<organism evidence="1 2">
    <name type="scientific">Aspergillus heteromorphus CBS 117.55</name>
    <dbReference type="NCBI Taxonomy" id="1448321"/>
    <lineage>
        <taxon>Eukaryota</taxon>
        <taxon>Fungi</taxon>
        <taxon>Dikarya</taxon>
        <taxon>Ascomycota</taxon>
        <taxon>Pezizomycotina</taxon>
        <taxon>Eurotiomycetes</taxon>
        <taxon>Eurotiomycetidae</taxon>
        <taxon>Eurotiales</taxon>
        <taxon>Aspergillaceae</taxon>
        <taxon>Aspergillus</taxon>
        <taxon>Aspergillus subgen. Circumdati</taxon>
    </lineage>
</organism>